<keyword evidence="2" id="KW-0812">Transmembrane</keyword>
<name>A0A5M8FGT4_9GAMM</name>
<dbReference type="EMBL" id="VWXX01000024">
    <property type="protein sequence ID" value="KAA6184078.1"/>
    <property type="molecule type" value="Genomic_DNA"/>
</dbReference>
<organism evidence="3 4">
    <name type="scientific">Thiohalocapsa marina</name>
    <dbReference type="NCBI Taxonomy" id="424902"/>
    <lineage>
        <taxon>Bacteria</taxon>
        <taxon>Pseudomonadati</taxon>
        <taxon>Pseudomonadota</taxon>
        <taxon>Gammaproteobacteria</taxon>
        <taxon>Chromatiales</taxon>
        <taxon>Chromatiaceae</taxon>
        <taxon>Thiohalocapsa</taxon>
    </lineage>
</organism>
<accession>A0A5M8FGT4</accession>
<evidence type="ECO:0000313" key="4">
    <source>
        <dbReference type="Proteomes" id="UP000322981"/>
    </source>
</evidence>
<protein>
    <submittedName>
        <fullName evidence="3">Uncharacterized protein</fullName>
    </submittedName>
</protein>
<feature type="transmembrane region" description="Helical" evidence="2">
    <location>
        <begin position="688"/>
        <end position="711"/>
    </location>
</feature>
<feature type="transmembrane region" description="Helical" evidence="2">
    <location>
        <begin position="1218"/>
        <end position="1248"/>
    </location>
</feature>
<dbReference type="Proteomes" id="UP000322981">
    <property type="component" value="Unassembled WGS sequence"/>
</dbReference>
<feature type="transmembrane region" description="Helical" evidence="2">
    <location>
        <begin position="560"/>
        <end position="576"/>
    </location>
</feature>
<evidence type="ECO:0000256" key="2">
    <source>
        <dbReference type="SAM" id="Phobius"/>
    </source>
</evidence>
<feature type="region of interest" description="Disordered" evidence="1">
    <location>
        <begin position="1409"/>
        <end position="1441"/>
    </location>
</feature>
<feature type="transmembrane region" description="Helical" evidence="2">
    <location>
        <begin position="1260"/>
        <end position="1287"/>
    </location>
</feature>
<reference evidence="3 4" key="1">
    <citation type="submission" date="2019-09" db="EMBL/GenBank/DDBJ databases">
        <title>Whole-genome sequence of the purple sulfur bacterium Thiohalocapsa marina DSM 19078.</title>
        <authorList>
            <person name="Kyndt J.A."/>
            <person name="Meyer T.E."/>
        </authorList>
    </citation>
    <scope>NUCLEOTIDE SEQUENCE [LARGE SCALE GENOMIC DNA]</scope>
    <source>
        <strain evidence="3 4">DSM 19078</strain>
    </source>
</reference>
<feature type="transmembrane region" description="Helical" evidence="2">
    <location>
        <begin position="1299"/>
        <end position="1322"/>
    </location>
</feature>
<keyword evidence="2" id="KW-0472">Membrane</keyword>
<keyword evidence="2" id="KW-1133">Transmembrane helix</keyword>
<evidence type="ECO:0000256" key="1">
    <source>
        <dbReference type="SAM" id="MobiDB-lite"/>
    </source>
</evidence>
<keyword evidence="4" id="KW-1185">Reference proteome</keyword>
<feature type="transmembrane region" description="Helical" evidence="2">
    <location>
        <begin position="1365"/>
        <end position="1384"/>
    </location>
</feature>
<proteinExistence type="predicted"/>
<gene>
    <name evidence="3" type="ORF">F2Q65_13470</name>
</gene>
<sequence>MARQDPDIAIPEALRPWVPWVLHEADERDCPLGASASIGAAAAGRICAWPGRLSLEVDDKGARLSQRWRVYRDSWVPLPGDAAHWPLDMADGERPLPVVERAGRPAVRLAPGEHQLTGRLSWSRRPDALPIPPEIGLVTLRLDGQAIASPRIDADGRLWLGPADAGADGGPASAEPATLRLEVMRRVEDSIPLRVATRVALDVSGPARELSLGPLMLPGGIPLALDSPLPARLDEQGRLRLQVRPGRWVLTLDAHHPGMVSALRLEALPAPWPAQEVWAFAARPDLRRVEIEGAQAVDPRQTRLPSDWQRLPAYLMQPGMTLRLVQSSRGALTTDRLRLTRELWLDLDGGGLSLRDHLQGQLRTRWRLEAEPALRLGQVQVDSRPQFITRLPMAAGSDATPPESAGREGVEVRQGQLDLIAEGRVEAIGADTRPGLAMALPASGWALPFDDISARLHLPAGWELLAVDGVDNLPDSWLARWSLLDIFLVLVISLAVARLYRWPWGLLALLGLVLTWQEPGAPRWVWLHLLAAIALLRALRPQAGRPALARLRAVVQLYQRLALLALVLILLPFSVVELRDGLFPQLDRPGALTLSGLGGGLLGARVPAPGSVDADLAAPQVRMANERPAKQQVWQEDRPDALKQAPSLPTMDPDARVQTGAGVPDWRWRSVQLDWNGPVSAGHEVRLWLLPPAAALGLALLRVLLLVTLGLRLAGWLGWSGWGAGRQPATSASLLVFGTLLLGGGLLGAPGQVQAQVPVQALAQDPVQDPAQARIEHQRQAQGPERAQALFPASAIGAFPPPQLLDTLKQRLLAPPDCLPNCVDIAELSLTVSGDVLRLELSVDAAAAVALPIPGGSEAWRPRELLLDGEPLDGLRLDPEGRLQVPLPAGRHQLVLLGALPAAEQVDLPLPRRPHRVVARVDPAWLLEGLDADGRPADQLRLSRVEAAAPGGDADAGAQLPPLLEVRRTLRFGLDWTVETRVERLSPAVYPVTLRLPLLPGEAVTSPNRQVSDGHMLVSLPPGRVTDAWSSTLEPVGRLRLVASDDPRLTEIWRLELSPLWHLQTSGFAPVQQLGPAERWLPTWRPWPGERLELQLSRPLGVPGPTLTLDRSRYHLTPSRRGVEAALELTLRSSQGGRHMVKLPPGAELTRFRIDGRDQPLPLVTDAIDLPLVPGTQQVVLGWREPAGLGRLYQPSSLDLGMPGVNAETRIRLGADRWVLWTAGPLMGPAVLFWGLLAVLALVALILARSGLTPLGFADWFLLGVGLSQAGAWVGVLVALWLIALGLRRRQQSEVAAWRFNLVQVALAVLTLAALWSLLLAVQQGLLGSPQMQVAGNGSTATELRWYLDRSAPQTAEVTLVSVSIWVYRALMLAWSLWLALRVLSWLRWGWQGFAAPVLWRERDRRSASADSGQAGNQTGGQAGGQTVDRLRDDGDLTLDL</sequence>
<dbReference type="OrthoDB" id="220327at2"/>
<evidence type="ECO:0000313" key="3">
    <source>
        <dbReference type="EMBL" id="KAA6184078.1"/>
    </source>
</evidence>
<dbReference type="RefSeq" id="WP_150093932.1">
    <property type="nucleotide sequence ID" value="NZ_JBFUOH010000053.1"/>
</dbReference>
<comment type="caution">
    <text evidence="3">The sequence shown here is derived from an EMBL/GenBank/DDBJ whole genome shotgun (WGS) entry which is preliminary data.</text>
</comment>